<dbReference type="InterPro" id="IPR012337">
    <property type="entry name" value="RNaseH-like_sf"/>
</dbReference>
<dbReference type="Proteomes" id="UP001218218">
    <property type="component" value="Unassembled WGS sequence"/>
</dbReference>
<dbReference type="PANTHER" id="PTHR46481:SF10">
    <property type="entry name" value="ZINC FINGER BED DOMAIN-CONTAINING PROTEIN 39"/>
    <property type="match status" value="1"/>
</dbReference>
<dbReference type="SUPFAM" id="SSF53098">
    <property type="entry name" value="Ribonuclease H-like"/>
    <property type="match status" value="1"/>
</dbReference>
<name>A0AAD6ZLT9_9AGAR</name>
<evidence type="ECO:0000256" key="5">
    <source>
        <dbReference type="ARBA" id="ARBA00023242"/>
    </source>
</evidence>
<dbReference type="AlphaFoldDB" id="A0AAD6ZLT9"/>
<evidence type="ECO:0000256" key="4">
    <source>
        <dbReference type="ARBA" id="ARBA00022833"/>
    </source>
</evidence>
<evidence type="ECO:0000256" key="2">
    <source>
        <dbReference type="ARBA" id="ARBA00022723"/>
    </source>
</evidence>
<accession>A0AAD6ZLT9</accession>
<dbReference type="GO" id="GO:0005634">
    <property type="term" value="C:nucleus"/>
    <property type="evidence" value="ECO:0007669"/>
    <property type="project" value="UniProtKB-SubCell"/>
</dbReference>
<evidence type="ECO:0000313" key="7">
    <source>
        <dbReference type="Proteomes" id="UP001218218"/>
    </source>
</evidence>
<keyword evidence="7" id="KW-1185">Reference proteome</keyword>
<dbReference type="EMBL" id="JARIHO010000039">
    <property type="protein sequence ID" value="KAJ7328454.1"/>
    <property type="molecule type" value="Genomic_DNA"/>
</dbReference>
<keyword evidence="5" id="KW-0539">Nucleus</keyword>
<dbReference type="InterPro" id="IPR052035">
    <property type="entry name" value="ZnF_BED_domain_contain"/>
</dbReference>
<keyword evidence="2" id="KW-0479">Metal-binding</keyword>
<evidence type="ECO:0000313" key="6">
    <source>
        <dbReference type="EMBL" id="KAJ7328454.1"/>
    </source>
</evidence>
<keyword evidence="3" id="KW-0863">Zinc-finger</keyword>
<evidence type="ECO:0000256" key="3">
    <source>
        <dbReference type="ARBA" id="ARBA00022771"/>
    </source>
</evidence>
<comment type="caution">
    <text evidence="6">The sequence shown here is derived from an EMBL/GenBank/DDBJ whole genome shotgun (WGS) entry which is preliminary data.</text>
</comment>
<gene>
    <name evidence="6" type="ORF">DFH08DRAFT_709747</name>
</gene>
<organism evidence="6 7">
    <name type="scientific">Mycena albidolilacea</name>
    <dbReference type="NCBI Taxonomy" id="1033008"/>
    <lineage>
        <taxon>Eukaryota</taxon>
        <taxon>Fungi</taxon>
        <taxon>Dikarya</taxon>
        <taxon>Basidiomycota</taxon>
        <taxon>Agaricomycotina</taxon>
        <taxon>Agaricomycetes</taxon>
        <taxon>Agaricomycetidae</taxon>
        <taxon>Agaricales</taxon>
        <taxon>Marasmiineae</taxon>
        <taxon>Mycenaceae</taxon>
        <taxon>Mycena</taxon>
    </lineage>
</organism>
<protein>
    <submittedName>
        <fullName evidence="6">Uncharacterized protein</fullName>
    </submittedName>
</protein>
<reference evidence="6" key="1">
    <citation type="submission" date="2023-03" db="EMBL/GenBank/DDBJ databases">
        <title>Massive genome expansion in bonnet fungi (Mycena s.s.) driven by repeated elements and novel gene families across ecological guilds.</title>
        <authorList>
            <consortium name="Lawrence Berkeley National Laboratory"/>
            <person name="Harder C.B."/>
            <person name="Miyauchi S."/>
            <person name="Viragh M."/>
            <person name="Kuo A."/>
            <person name="Thoen E."/>
            <person name="Andreopoulos B."/>
            <person name="Lu D."/>
            <person name="Skrede I."/>
            <person name="Drula E."/>
            <person name="Henrissat B."/>
            <person name="Morin E."/>
            <person name="Kohler A."/>
            <person name="Barry K."/>
            <person name="LaButti K."/>
            <person name="Morin E."/>
            <person name="Salamov A."/>
            <person name="Lipzen A."/>
            <person name="Mereny Z."/>
            <person name="Hegedus B."/>
            <person name="Baldrian P."/>
            <person name="Stursova M."/>
            <person name="Weitz H."/>
            <person name="Taylor A."/>
            <person name="Grigoriev I.V."/>
            <person name="Nagy L.G."/>
            <person name="Martin F."/>
            <person name="Kauserud H."/>
        </authorList>
    </citation>
    <scope>NUCLEOTIDE SEQUENCE</scope>
    <source>
        <strain evidence="6">CBHHK002</strain>
    </source>
</reference>
<dbReference type="PANTHER" id="PTHR46481">
    <property type="entry name" value="ZINC FINGER BED DOMAIN-CONTAINING PROTEIN 4"/>
    <property type="match status" value="1"/>
</dbReference>
<proteinExistence type="predicted"/>
<sequence>MQNLQIRRLNFAIIHSTTLALPAWKRTCLTYKLTERLILRDVRTRWNSTFDMLLFAVKYRRAVDGITAEKSLKLRKFELDDQECKILSDLLTIYKAATLVFSKNSLSTIVNVIPTMDKIDELLTLQMIRTSTALP</sequence>
<keyword evidence="4" id="KW-0862">Zinc</keyword>
<comment type="subcellular location">
    <subcellularLocation>
        <location evidence="1">Nucleus</location>
    </subcellularLocation>
</comment>
<evidence type="ECO:0000256" key="1">
    <source>
        <dbReference type="ARBA" id="ARBA00004123"/>
    </source>
</evidence>
<dbReference type="GO" id="GO:0008270">
    <property type="term" value="F:zinc ion binding"/>
    <property type="evidence" value="ECO:0007669"/>
    <property type="project" value="UniProtKB-KW"/>
</dbReference>